<sequence>MTQDPSVRAIAGQPLSKDDARKLAERIEWASDRLRRVKEEVSKDVWDQDYIVSMALTTMVAGGHILSEGLPGLAKTLMIKSIAQATGLDFKRIQFTPDLMPADLTGIEMRDNASGEFKFVQGPLFGQLILADEINRAGPKTQSAMLEAMEEKQITAAGKTHVLRRPFLVMATQNPIDQGGTSPLPEAQADRFLTKLSVDYPGVEAEKKIMTAATSTGADIEEMFSLKEKFEQTGEAQYDFTNSVDKDRACKAQQVLSAMDLMIIQTIARKLPLSEKVVGRAVALVRSARPQGSSDKMVTENVSWGPGPRALIAFGLVAKAKALMDGHSLKNGVLSPDESVILDIAKPVLEHRMGIRGYNEDASFDQVLKHLTHKLG</sequence>
<proteinExistence type="predicted"/>
<dbReference type="InterPro" id="IPR050764">
    <property type="entry name" value="CbbQ/NirQ/NorQ/GpvN"/>
</dbReference>
<dbReference type="Gene3D" id="1.10.8.80">
    <property type="entry name" value="Magnesium chelatase subunit I, C-Terminal domain"/>
    <property type="match status" value="1"/>
</dbReference>
<dbReference type="Pfam" id="PF07726">
    <property type="entry name" value="AAA_3"/>
    <property type="match status" value="1"/>
</dbReference>
<accession>A0A7T5R227</accession>
<reference evidence="2 3" key="1">
    <citation type="submission" date="2020-07" db="EMBL/GenBank/DDBJ databases">
        <title>Huge and variable diversity of episymbiotic CPR bacteria and DPANN archaea in groundwater ecosystems.</title>
        <authorList>
            <person name="He C.Y."/>
            <person name="Keren R."/>
            <person name="Whittaker M."/>
            <person name="Farag I.F."/>
            <person name="Doudna J."/>
            <person name="Cate J.H.D."/>
            <person name="Banfield J.F."/>
        </authorList>
    </citation>
    <scope>NUCLEOTIDE SEQUENCE [LARGE SCALE GENOMIC DNA]</scope>
    <source>
        <strain evidence="2">NC_groundwater_70_Ag_B-0.1um_54_66</strain>
    </source>
</reference>
<evidence type="ECO:0000259" key="1">
    <source>
        <dbReference type="Pfam" id="PF07726"/>
    </source>
</evidence>
<dbReference type="GO" id="GO:0005524">
    <property type="term" value="F:ATP binding"/>
    <property type="evidence" value="ECO:0007669"/>
    <property type="project" value="InterPro"/>
</dbReference>
<organism evidence="2 3">
    <name type="scientific">Micavibrio aeruginosavorus</name>
    <dbReference type="NCBI Taxonomy" id="349221"/>
    <lineage>
        <taxon>Bacteria</taxon>
        <taxon>Pseudomonadati</taxon>
        <taxon>Bdellovibrionota</taxon>
        <taxon>Bdellovibrionia</taxon>
        <taxon>Bdellovibrionales</taxon>
        <taxon>Pseudobdellovibrionaceae</taxon>
        <taxon>Micavibrio</taxon>
    </lineage>
</organism>
<name>A0A7T5R227_9BACT</name>
<dbReference type="PANTHER" id="PTHR42759">
    <property type="entry name" value="MOXR FAMILY PROTEIN"/>
    <property type="match status" value="1"/>
</dbReference>
<protein>
    <submittedName>
        <fullName evidence="2">AAA family ATPase</fullName>
    </submittedName>
</protein>
<dbReference type="GO" id="GO:0016887">
    <property type="term" value="F:ATP hydrolysis activity"/>
    <property type="evidence" value="ECO:0007669"/>
    <property type="project" value="InterPro"/>
</dbReference>
<dbReference type="InterPro" id="IPR011703">
    <property type="entry name" value="ATPase_AAA-3"/>
</dbReference>
<feature type="domain" description="ATPase AAA-3" evidence="1">
    <location>
        <begin position="64"/>
        <end position="193"/>
    </location>
</feature>
<dbReference type="CDD" id="cd00009">
    <property type="entry name" value="AAA"/>
    <property type="match status" value="1"/>
</dbReference>
<dbReference type="EMBL" id="CP066681">
    <property type="protein sequence ID" value="QQG36128.1"/>
    <property type="molecule type" value="Genomic_DNA"/>
</dbReference>
<dbReference type="AlphaFoldDB" id="A0A7T5R227"/>
<dbReference type="SUPFAM" id="SSF52540">
    <property type="entry name" value="P-loop containing nucleoside triphosphate hydrolases"/>
    <property type="match status" value="1"/>
</dbReference>
<evidence type="ECO:0000313" key="2">
    <source>
        <dbReference type="EMBL" id="QQG36128.1"/>
    </source>
</evidence>
<dbReference type="Proteomes" id="UP000595362">
    <property type="component" value="Chromosome"/>
</dbReference>
<dbReference type="PIRSF" id="PIRSF002849">
    <property type="entry name" value="AAA_ATPase_chaperone_MoxR_prd"/>
    <property type="match status" value="1"/>
</dbReference>
<evidence type="ECO:0000313" key="3">
    <source>
        <dbReference type="Proteomes" id="UP000595362"/>
    </source>
</evidence>
<dbReference type="InterPro" id="IPR027417">
    <property type="entry name" value="P-loop_NTPase"/>
</dbReference>
<gene>
    <name evidence="2" type="ORF">HYS17_11665</name>
</gene>
<dbReference type="PANTHER" id="PTHR42759:SF1">
    <property type="entry name" value="MAGNESIUM-CHELATASE SUBUNIT CHLD"/>
    <property type="match status" value="1"/>
</dbReference>
<dbReference type="Gene3D" id="3.40.50.300">
    <property type="entry name" value="P-loop containing nucleotide triphosphate hydrolases"/>
    <property type="match status" value="1"/>
</dbReference>